<protein>
    <submittedName>
        <fullName evidence="1">Uncharacterized protein</fullName>
    </submittedName>
</protein>
<dbReference type="EMBL" id="SXDP01000013">
    <property type="protein sequence ID" value="NEZ47829.1"/>
    <property type="molecule type" value="Genomic_DNA"/>
</dbReference>
<keyword evidence="2" id="KW-1185">Reference proteome</keyword>
<proteinExistence type="predicted"/>
<accession>A0A6M0RDX4</accession>
<dbReference type="RefSeq" id="WP_163249718.1">
    <property type="nucleotide sequence ID" value="NZ_SXDP01000013.1"/>
</dbReference>
<evidence type="ECO:0000313" key="1">
    <source>
        <dbReference type="EMBL" id="NEZ47829.1"/>
    </source>
</evidence>
<comment type="caution">
    <text evidence="1">The sequence shown here is derived from an EMBL/GenBank/DDBJ whole genome shotgun (WGS) entry which is preliminary data.</text>
</comment>
<dbReference type="AlphaFoldDB" id="A0A6M0RDX4"/>
<organism evidence="1 2">
    <name type="scientific">Clostridium niameyense</name>
    <dbReference type="NCBI Taxonomy" id="1622073"/>
    <lineage>
        <taxon>Bacteria</taxon>
        <taxon>Bacillati</taxon>
        <taxon>Bacillota</taxon>
        <taxon>Clostridia</taxon>
        <taxon>Eubacteriales</taxon>
        <taxon>Clostridiaceae</taxon>
        <taxon>Clostridium</taxon>
    </lineage>
</organism>
<sequence>MKIIKKEDVSKASEIKKEIDELEYFIEMAEKVYKGKIIKRDTKYIFSFSFYGITKEYNMNTNIKNKVLDVLREHLNDLYKQLEDI</sequence>
<evidence type="ECO:0000313" key="2">
    <source>
        <dbReference type="Proteomes" id="UP000473885"/>
    </source>
</evidence>
<reference evidence="1 2" key="1">
    <citation type="submission" date="2019-04" db="EMBL/GenBank/DDBJ databases">
        <title>Genome sequencing of Clostridium botulinum Groups I-IV and Clostridium butyricum.</title>
        <authorList>
            <person name="Brunt J."/>
            <person name="Van Vliet A.H.M."/>
            <person name="Stringer S.C."/>
            <person name="Carter A.T."/>
            <person name="Peck M.W."/>
        </authorList>
    </citation>
    <scope>NUCLEOTIDE SEQUENCE [LARGE SCALE GENOMIC DNA]</scope>
    <source>
        <strain evidence="1 2">IFR 18/094</strain>
    </source>
</reference>
<dbReference type="Proteomes" id="UP000473885">
    <property type="component" value="Unassembled WGS sequence"/>
</dbReference>
<name>A0A6M0RDX4_9CLOT</name>
<gene>
    <name evidence="1" type="ORF">FDF74_11615</name>
</gene>